<keyword evidence="3" id="KW-0653">Protein transport</keyword>
<comment type="subcellular location">
    <subcellularLocation>
        <location evidence="1">Mitochondrion</location>
    </subcellularLocation>
</comment>
<evidence type="ECO:0000256" key="1">
    <source>
        <dbReference type="ARBA" id="ARBA00004173"/>
    </source>
</evidence>
<dbReference type="PANTHER" id="PTHR21622:SF0">
    <property type="entry name" value="COILED-COIL-HELIX-COILED-COIL-HELIX DOMAIN CONTAINING 4"/>
    <property type="match status" value="1"/>
</dbReference>
<evidence type="ECO:0000256" key="5">
    <source>
        <dbReference type="ARBA" id="ARBA00023010"/>
    </source>
</evidence>
<keyword evidence="4" id="KW-0560">Oxidoreductase</keyword>
<evidence type="ECO:0000313" key="11">
    <source>
        <dbReference type="EMBL" id="VIO99899.1"/>
    </source>
</evidence>
<dbReference type="PROSITE" id="PS51808">
    <property type="entry name" value="CHCH"/>
    <property type="match status" value="1"/>
</dbReference>
<evidence type="ECO:0000256" key="2">
    <source>
        <dbReference type="ARBA" id="ARBA00022448"/>
    </source>
</evidence>
<dbReference type="STRING" id="6279.A0A0H5S3R8"/>
<name>A0A0H5S3R8_BRUMA</name>
<dbReference type="FunCoup" id="A0A0H5S3R8">
    <property type="interactions" value="135"/>
</dbReference>
<dbReference type="GO" id="GO:0015035">
    <property type="term" value="F:protein-disulfide reductase activity"/>
    <property type="evidence" value="ECO:0007669"/>
    <property type="project" value="InterPro"/>
</dbReference>
<sequence>MDRLKSLGSVLFGIPWKSREMEDDTDEGDLVHRITREEYEEPIRDAYVESLARMPYAELDDKYNPGPTLPDGSVNFECHCVGHLVASPCGHEFREAIKCQKSAGEAALEEGACATEFMNFMDCVIRTGCFKSTRDLNEDEDNEEQKNAKLEDSVHSDQA</sequence>
<dbReference type="Gene3D" id="1.10.287.2900">
    <property type="match status" value="1"/>
</dbReference>
<evidence type="ECO:0000313" key="10">
    <source>
        <dbReference type="EMBL" id="CRZ23111.1"/>
    </source>
</evidence>
<dbReference type="GO" id="GO:0005758">
    <property type="term" value="C:mitochondrial intermembrane space"/>
    <property type="evidence" value="ECO:0007669"/>
    <property type="project" value="TreeGrafter"/>
</dbReference>
<dbReference type="KEGG" id="bmy:BM_BM8993"/>
<dbReference type="AlphaFoldDB" id="A0A0H5S3R8"/>
<evidence type="ECO:0000313" key="13">
    <source>
        <dbReference type="WBParaSite" id="Bm8993.1"/>
    </source>
</evidence>
<feature type="compositionally biased region" description="Basic and acidic residues" evidence="9">
    <location>
        <begin position="144"/>
        <end position="159"/>
    </location>
</feature>
<proteinExistence type="predicted"/>
<reference evidence="13" key="4">
    <citation type="submission" date="2019-12" db="UniProtKB">
        <authorList>
            <consortium name="WormBaseParasite"/>
        </authorList>
    </citation>
    <scope>IDENTIFICATION</scope>
</reference>
<accession>A0A0H5S3R8</accession>
<keyword evidence="6" id="KW-0496">Mitochondrion</keyword>
<dbReference type="EMBL" id="CAAKNF010000003">
    <property type="protein sequence ID" value="VIO99899.1"/>
    <property type="molecule type" value="Genomic_DNA"/>
</dbReference>
<keyword evidence="12" id="KW-1185">Reference proteome</keyword>
<evidence type="ECO:0000256" key="6">
    <source>
        <dbReference type="ARBA" id="ARBA00023128"/>
    </source>
</evidence>
<evidence type="ECO:0000256" key="7">
    <source>
        <dbReference type="ARBA" id="ARBA00023157"/>
    </source>
</evidence>
<evidence type="ECO:0000313" key="12">
    <source>
        <dbReference type="Proteomes" id="UP000006672"/>
    </source>
</evidence>
<dbReference type="GO" id="GO:0045041">
    <property type="term" value="P:protein import into mitochondrial intermembrane space"/>
    <property type="evidence" value="ECO:0007669"/>
    <property type="project" value="InterPro"/>
</dbReference>
<keyword evidence="8" id="KW-0676">Redox-active center</keyword>
<evidence type="ECO:0000256" key="4">
    <source>
        <dbReference type="ARBA" id="ARBA00023002"/>
    </source>
</evidence>
<keyword evidence="7" id="KW-1015">Disulfide bond</keyword>
<gene>
    <name evidence="10 13 14" type="ORF">Bm8993</name>
    <name evidence="11" type="ORF">BM_BM8993</name>
    <name evidence="10" type="ORF">BM_Bm8993</name>
</gene>
<organism evidence="10">
    <name type="scientific">Brugia malayi</name>
    <name type="common">Filarial nematode worm</name>
    <dbReference type="NCBI Taxonomy" id="6279"/>
    <lineage>
        <taxon>Eukaryota</taxon>
        <taxon>Metazoa</taxon>
        <taxon>Ecdysozoa</taxon>
        <taxon>Nematoda</taxon>
        <taxon>Chromadorea</taxon>
        <taxon>Rhabditida</taxon>
        <taxon>Spirurina</taxon>
        <taxon>Spiruromorpha</taxon>
        <taxon>Filarioidea</taxon>
        <taxon>Onchocercidae</taxon>
        <taxon>Brugia</taxon>
    </lineage>
</organism>
<dbReference type="OMA" id="MECVTRT"/>
<evidence type="ECO:0000256" key="3">
    <source>
        <dbReference type="ARBA" id="ARBA00022927"/>
    </source>
</evidence>
<evidence type="ECO:0000256" key="9">
    <source>
        <dbReference type="SAM" id="MobiDB-lite"/>
    </source>
</evidence>
<dbReference type="PANTHER" id="PTHR21622">
    <property type="entry name" value="COILED-COIL-HELIX-COILED-COIL-HELIX DOMAIN CONTAINING 4"/>
    <property type="match status" value="1"/>
</dbReference>
<accession>A0A4E9FSI7</accession>
<reference evidence="10 12" key="1">
    <citation type="journal article" date="2007" name="Science">
        <title>Draft genome of the filarial nematode parasite Brugia malayi.</title>
        <authorList>
            <person name="Ghedin E."/>
            <person name="Wang S."/>
            <person name="Spiro D."/>
            <person name="Caler E."/>
            <person name="Zhao Q."/>
            <person name="Crabtree J."/>
            <person name="Allen J.E."/>
            <person name="Delcher A.L."/>
            <person name="Guiliano D.B."/>
            <person name="Miranda-Saavedra D."/>
            <person name="Angiuoli S.V."/>
            <person name="Creasy T."/>
            <person name="Amedeo P."/>
            <person name="Haas B."/>
            <person name="El-Sayed N.M."/>
            <person name="Wortman J.R."/>
            <person name="Feldblyum T."/>
            <person name="Tallon L."/>
            <person name="Schatz M."/>
            <person name="Shumway M."/>
            <person name="Koo H."/>
            <person name="Salzberg S.L."/>
            <person name="Schobel S."/>
            <person name="Pertea M."/>
            <person name="Pop M."/>
            <person name="White O."/>
            <person name="Barton G.J."/>
            <person name="Carlow C.K."/>
            <person name="Crawford M.J."/>
            <person name="Daub J."/>
            <person name="Dimmic M.W."/>
            <person name="Estes C.F."/>
            <person name="Foster J.M."/>
            <person name="Ganatra M."/>
            <person name="Gregory W.F."/>
            <person name="Johnson N.M."/>
            <person name="Jin J."/>
            <person name="Komuniecki R."/>
            <person name="Korf I."/>
            <person name="Kumar S."/>
            <person name="Laney S."/>
            <person name="Li B.W."/>
            <person name="Li W."/>
            <person name="Lindblom T.H."/>
            <person name="Lustigman S."/>
            <person name="Ma D."/>
            <person name="Maina C.V."/>
            <person name="Martin D.M."/>
            <person name="McCarter J.P."/>
            <person name="McReynolds L."/>
            <person name="Mitreva M."/>
            <person name="Nutman T.B."/>
            <person name="Parkinson J."/>
            <person name="Peregrin-Alvarez J.M."/>
            <person name="Poole C."/>
            <person name="Ren Q."/>
            <person name="Saunders L."/>
            <person name="Sluder A.E."/>
            <person name="Smith K."/>
            <person name="Stanke M."/>
            <person name="Unnasch T.R."/>
            <person name="Ware J."/>
            <person name="Wei A.D."/>
            <person name="Weil G."/>
            <person name="Williams D.J."/>
            <person name="Zhang Y."/>
            <person name="Williams S.A."/>
            <person name="Fraser-Liggett C."/>
            <person name="Slatko B."/>
            <person name="Blaxter M.L."/>
            <person name="Scott A.L."/>
        </authorList>
    </citation>
    <scope>NUCLEOTIDE SEQUENCE</scope>
    <source>
        <strain evidence="10 12">FR3</strain>
    </source>
</reference>
<dbReference type="InterPro" id="IPR039289">
    <property type="entry name" value="CHCHD4"/>
</dbReference>
<reference evidence="10" key="2">
    <citation type="submission" date="2012-12" db="EMBL/GenBank/DDBJ databases">
        <authorList>
            <person name="Gao Y.W."/>
            <person name="Fan S.T."/>
            <person name="Sun H.T."/>
            <person name="Wang Z."/>
            <person name="Gao X.L."/>
            <person name="Li Y.G."/>
            <person name="Wang T.C."/>
            <person name="Zhang K."/>
            <person name="Xu W.W."/>
            <person name="Yu Z.J."/>
            <person name="Xia X.Z."/>
        </authorList>
    </citation>
    <scope>NUCLEOTIDE SEQUENCE</scope>
    <source>
        <strain evidence="10">FR3</strain>
    </source>
</reference>
<evidence type="ECO:0000313" key="14">
    <source>
        <dbReference type="WormBase" id="Bm8993"/>
    </source>
</evidence>
<evidence type="ECO:0000256" key="8">
    <source>
        <dbReference type="ARBA" id="ARBA00023284"/>
    </source>
</evidence>
<keyword evidence="5" id="KW-0811">Translocation</keyword>
<feature type="region of interest" description="Disordered" evidence="9">
    <location>
        <begin position="136"/>
        <end position="159"/>
    </location>
</feature>
<protein>
    <submittedName>
        <fullName evidence="10">Bm8993</fullName>
    </submittedName>
    <submittedName>
        <fullName evidence="11 13">CHCH domain containing protein</fullName>
    </submittedName>
</protein>
<dbReference type="OrthoDB" id="7481291at2759"/>
<keyword evidence="2" id="KW-0813">Transport</keyword>
<dbReference type="Proteomes" id="UP000006672">
    <property type="component" value="Unassembled WGS sequence"/>
</dbReference>
<dbReference type="WormBase" id="Bm8993">
    <property type="protein sequence ID" value="BM02488"/>
    <property type="gene ID" value="WBGene00229254"/>
</dbReference>
<dbReference type="RefSeq" id="XP_001895104.1">
    <property type="nucleotide sequence ID" value="XM_001895069.1"/>
</dbReference>
<reference evidence="11" key="3">
    <citation type="submission" date="2019-04" db="EMBL/GenBank/DDBJ databases">
        <authorList>
            <person name="Howe K."/>
            <person name="Paulini M."/>
            <person name="Williams G."/>
        </authorList>
    </citation>
    <scope>NUCLEOTIDE SEQUENCE [LARGE SCALE GENOMIC DNA]</scope>
    <source>
        <strain evidence="11">FR3</strain>
    </source>
</reference>
<dbReference type="EMBL" id="LN856807">
    <property type="protein sequence ID" value="CRZ23111.1"/>
    <property type="molecule type" value="Genomic_DNA"/>
</dbReference>
<dbReference type="CTD" id="6098554"/>
<dbReference type="WBParaSite" id="Bm8993.1">
    <property type="protein sequence ID" value="Bm8993.1"/>
    <property type="gene ID" value="WBGene00229254"/>
</dbReference>
<dbReference type="GeneID" id="6098554"/>